<feature type="region of interest" description="Disordered" evidence="1">
    <location>
        <begin position="334"/>
        <end position="414"/>
    </location>
</feature>
<feature type="compositionally biased region" description="Acidic residues" evidence="1">
    <location>
        <begin position="308"/>
        <end position="322"/>
    </location>
</feature>
<dbReference type="PROSITE" id="PS50103">
    <property type="entry name" value="ZF_C3H1"/>
    <property type="match status" value="1"/>
</dbReference>
<feature type="compositionally biased region" description="Basic and acidic residues" evidence="1">
    <location>
        <begin position="334"/>
        <end position="398"/>
    </location>
</feature>
<keyword evidence="3" id="KW-1185">Reference proteome</keyword>
<comment type="caution">
    <text evidence="2">The sequence shown here is derived from an EMBL/GenBank/DDBJ whole genome shotgun (WGS) entry which is preliminary data.</text>
</comment>
<dbReference type="SMART" id="SM00356">
    <property type="entry name" value="ZnF_C3H1"/>
    <property type="match status" value="1"/>
</dbReference>
<dbReference type="SUPFAM" id="SSF90229">
    <property type="entry name" value="CCCH zinc finger"/>
    <property type="match status" value="1"/>
</dbReference>
<dbReference type="GO" id="GO:0010468">
    <property type="term" value="P:regulation of gene expression"/>
    <property type="evidence" value="ECO:0007669"/>
    <property type="project" value="UniProtKB-ARBA"/>
</dbReference>
<protein>
    <submittedName>
        <fullName evidence="2">Reticulocyte-binding protein 2-like a</fullName>
    </submittedName>
</protein>
<dbReference type="Proteomes" id="UP000186817">
    <property type="component" value="Unassembled WGS sequence"/>
</dbReference>
<dbReference type="EMBL" id="LSRX01000112">
    <property type="protein sequence ID" value="OLQ08694.1"/>
    <property type="molecule type" value="Genomic_DNA"/>
</dbReference>
<dbReference type="GO" id="GO:0046872">
    <property type="term" value="F:metal ion binding"/>
    <property type="evidence" value="ECO:0007669"/>
    <property type="project" value="InterPro"/>
</dbReference>
<dbReference type="GO" id="GO:0051252">
    <property type="term" value="P:regulation of RNA metabolic process"/>
    <property type="evidence" value="ECO:0007669"/>
    <property type="project" value="UniProtKB-ARBA"/>
</dbReference>
<feature type="compositionally biased region" description="Pro residues" evidence="1">
    <location>
        <begin position="492"/>
        <end position="507"/>
    </location>
</feature>
<organism evidence="2 3">
    <name type="scientific">Symbiodinium microadriaticum</name>
    <name type="common">Dinoflagellate</name>
    <name type="synonym">Zooxanthella microadriatica</name>
    <dbReference type="NCBI Taxonomy" id="2951"/>
    <lineage>
        <taxon>Eukaryota</taxon>
        <taxon>Sar</taxon>
        <taxon>Alveolata</taxon>
        <taxon>Dinophyceae</taxon>
        <taxon>Suessiales</taxon>
        <taxon>Symbiodiniaceae</taxon>
        <taxon>Symbiodinium</taxon>
    </lineage>
</organism>
<feature type="region of interest" description="Disordered" evidence="1">
    <location>
        <begin position="522"/>
        <end position="542"/>
    </location>
</feature>
<dbReference type="Pfam" id="PF00642">
    <property type="entry name" value="zf-CCCH"/>
    <property type="match status" value="1"/>
</dbReference>
<name>A0A1Q9EMN4_SYMMI</name>
<gene>
    <name evidence="2" type="ORF">AK812_SmicGene7799</name>
</gene>
<accession>A0A1Q9EMN4</accession>
<sequence length="616" mass="66273">MHSSSWAASAACLTAAGTLAVVAWIWLRSPHANRADIVKALRDLREDCKAVYAEAAATVHETEGSASQCNAEEGSDLAEVLDQPLLLQHSLRSVTERAAKGLGGNWLADDFETAVQSYADEQLVREDLAELQREHLKALRGDLVVDRGDQGANFWESERLLPVLRELCAHRRRALEGLLGEVRSGACLGPRMLERCQQAEDDFWTPKSFAAPPAISGEESRLRRSFGPAVVQRSLTDNGFRASCDELELELDARLCTAKDVLQSTNTRAHGPCAMLGRKPKGDAASKPSAAASKKSTASTKKRKWQEELSEESDAEAEQITVEELEKWKETLAEEEKREQMERDEQERIAREEDRRRREAEEETRRKREEEEAKARKEAEEARKAAEEAEQERRRQEEDLIPPGAHPPDVLGLIPPGLKPDKAHLYKTSFCKRWEQGNCNFGSACHFAHGERELRGRMPSQGLGLGNPSAPLRPAMPFSGGVALGPSVPVQVSPPRPPMPPRPPVPVPMGKGDWKGDPSKGKGFGKGGAWGHEEWGQADWGSGSAGAWGFGAGACGGACGPGASGCGGGGCGYGGGGCGPGCAAGCSGCGISEGDWAADWTGGGQADWVGCGSEWG</sequence>
<dbReference type="InterPro" id="IPR036855">
    <property type="entry name" value="Znf_CCCH_sf"/>
</dbReference>
<dbReference type="InterPro" id="IPR000571">
    <property type="entry name" value="Znf_CCCH"/>
</dbReference>
<feature type="region of interest" description="Disordered" evidence="1">
    <location>
        <begin position="270"/>
        <end position="322"/>
    </location>
</feature>
<dbReference type="AlphaFoldDB" id="A0A1Q9EMN4"/>
<dbReference type="FunFam" id="4.10.1000.10:FF:000003">
    <property type="entry name" value="Zinc finger CCCH domain-containing protein"/>
    <property type="match status" value="1"/>
</dbReference>
<dbReference type="Gene3D" id="4.10.1000.10">
    <property type="entry name" value="Zinc finger, CCCH-type"/>
    <property type="match status" value="1"/>
</dbReference>
<feature type="region of interest" description="Disordered" evidence="1">
    <location>
        <begin position="492"/>
        <end position="511"/>
    </location>
</feature>
<reference evidence="2 3" key="1">
    <citation type="submission" date="2016-02" db="EMBL/GenBank/DDBJ databases">
        <title>Genome analysis of coral dinoflagellate symbionts highlights evolutionary adaptations to a symbiotic lifestyle.</title>
        <authorList>
            <person name="Aranda M."/>
            <person name="Li Y."/>
            <person name="Liew Y.J."/>
            <person name="Baumgarten S."/>
            <person name="Simakov O."/>
            <person name="Wilson M."/>
            <person name="Piel J."/>
            <person name="Ashoor H."/>
            <person name="Bougouffa S."/>
            <person name="Bajic V.B."/>
            <person name="Ryu T."/>
            <person name="Ravasi T."/>
            <person name="Bayer T."/>
            <person name="Micklem G."/>
            <person name="Kim H."/>
            <person name="Bhak J."/>
            <person name="Lajeunesse T.C."/>
            <person name="Voolstra C.R."/>
        </authorList>
    </citation>
    <scope>NUCLEOTIDE SEQUENCE [LARGE SCALE GENOMIC DNA]</scope>
    <source>
        <strain evidence="2 3">CCMP2467</strain>
    </source>
</reference>
<proteinExistence type="predicted"/>
<evidence type="ECO:0000313" key="3">
    <source>
        <dbReference type="Proteomes" id="UP000186817"/>
    </source>
</evidence>
<evidence type="ECO:0000313" key="2">
    <source>
        <dbReference type="EMBL" id="OLQ08694.1"/>
    </source>
</evidence>
<evidence type="ECO:0000256" key="1">
    <source>
        <dbReference type="SAM" id="MobiDB-lite"/>
    </source>
</evidence>
<dbReference type="OrthoDB" id="410307at2759"/>
<feature type="compositionally biased region" description="Low complexity" evidence="1">
    <location>
        <begin position="285"/>
        <end position="299"/>
    </location>
</feature>